<keyword evidence="2" id="KW-1185">Reference proteome</keyword>
<dbReference type="AlphaFoldDB" id="A0AAP0FWW0"/>
<accession>A0AAP0FWW0</accession>
<dbReference type="Proteomes" id="UP001418222">
    <property type="component" value="Unassembled WGS sequence"/>
</dbReference>
<name>A0AAP0FWW0_9ASPA</name>
<sequence>MSWSHVANMTDIRKSLFHVMQLLLPHSKQYLSPQFSLPKDRTGGYPGRQSYCSQLVLGRPGLSIRAVCANKGGGQLGRLMLSQQVVPRRPAWQMPWSSSGGAVSGSRGVHRLERTGDGVRRDWRTGASVGSVRGDRVVKRGLLLSPPSSAAVVLCFGCELGECGLELCPQGVRTEAGFARLCRLLSLSAKFGSWLMFLSYKLGGADWSSVHCSPARYSPSCPIESPVSTLASLSSKNTEVLLITFPSPAHDLASAQAYSNHGYNIANIASTLVQQQRKKKVEVLCAKLRKAQSPVADRNSE</sequence>
<gene>
    <name evidence="1" type="ORF">KSP39_PZI020276</name>
</gene>
<evidence type="ECO:0000313" key="1">
    <source>
        <dbReference type="EMBL" id="KAK8921427.1"/>
    </source>
</evidence>
<organism evidence="1 2">
    <name type="scientific">Platanthera zijinensis</name>
    <dbReference type="NCBI Taxonomy" id="2320716"/>
    <lineage>
        <taxon>Eukaryota</taxon>
        <taxon>Viridiplantae</taxon>
        <taxon>Streptophyta</taxon>
        <taxon>Embryophyta</taxon>
        <taxon>Tracheophyta</taxon>
        <taxon>Spermatophyta</taxon>
        <taxon>Magnoliopsida</taxon>
        <taxon>Liliopsida</taxon>
        <taxon>Asparagales</taxon>
        <taxon>Orchidaceae</taxon>
        <taxon>Orchidoideae</taxon>
        <taxon>Orchideae</taxon>
        <taxon>Orchidinae</taxon>
        <taxon>Platanthera</taxon>
    </lineage>
</organism>
<protein>
    <submittedName>
        <fullName evidence="1">Uncharacterized protein</fullName>
    </submittedName>
</protein>
<evidence type="ECO:0000313" key="2">
    <source>
        <dbReference type="Proteomes" id="UP001418222"/>
    </source>
</evidence>
<comment type="caution">
    <text evidence="1">The sequence shown here is derived from an EMBL/GenBank/DDBJ whole genome shotgun (WGS) entry which is preliminary data.</text>
</comment>
<dbReference type="EMBL" id="JBBWWQ010000018">
    <property type="protein sequence ID" value="KAK8921427.1"/>
    <property type="molecule type" value="Genomic_DNA"/>
</dbReference>
<reference evidence="1 2" key="1">
    <citation type="journal article" date="2022" name="Nat. Plants">
        <title>Genomes of leafy and leafless Platanthera orchids illuminate the evolution of mycoheterotrophy.</title>
        <authorList>
            <person name="Li M.H."/>
            <person name="Liu K.W."/>
            <person name="Li Z."/>
            <person name="Lu H.C."/>
            <person name="Ye Q.L."/>
            <person name="Zhang D."/>
            <person name="Wang J.Y."/>
            <person name="Li Y.F."/>
            <person name="Zhong Z.M."/>
            <person name="Liu X."/>
            <person name="Yu X."/>
            <person name="Liu D.K."/>
            <person name="Tu X.D."/>
            <person name="Liu B."/>
            <person name="Hao Y."/>
            <person name="Liao X.Y."/>
            <person name="Jiang Y.T."/>
            <person name="Sun W.H."/>
            <person name="Chen J."/>
            <person name="Chen Y.Q."/>
            <person name="Ai Y."/>
            <person name="Zhai J.W."/>
            <person name="Wu S.S."/>
            <person name="Zhou Z."/>
            <person name="Hsiao Y.Y."/>
            <person name="Wu W.L."/>
            <person name="Chen Y.Y."/>
            <person name="Lin Y.F."/>
            <person name="Hsu J.L."/>
            <person name="Li C.Y."/>
            <person name="Wang Z.W."/>
            <person name="Zhao X."/>
            <person name="Zhong W.Y."/>
            <person name="Ma X.K."/>
            <person name="Ma L."/>
            <person name="Huang J."/>
            <person name="Chen G.Z."/>
            <person name="Huang M.Z."/>
            <person name="Huang L."/>
            <person name="Peng D.H."/>
            <person name="Luo Y.B."/>
            <person name="Zou S.Q."/>
            <person name="Chen S.P."/>
            <person name="Lan S."/>
            <person name="Tsai W.C."/>
            <person name="Van de Peer Y."/>
            <person name="Liu Z.J."/>
        </authorList>
    </citation>
    <scope>NUCLEOTIDE SEQUENCE [LARGE SCALE GENOMIC DNA]</scope>
    <source>
        <strain evidence="1">Lor287</strain>
    </source>
</reference>
<proteinExistence type="predicted"/>